<accession>A0A7G8PSD0</accession>
<dbReference type="RefSeq" id="WP_186990846.1">
    <property type="nucleotide sequence ID" value="NZ_CP052909.1"/>
</dbReference>
<dbReference type="KEGG" id="alti:ALE3EI_0669"/>
<gene>
    <name evidence="2" type="ORF">ALE3EI_0669</name>
</gene>
<dbReference type="EMBL" id="CP052909">
    <property type="protein sequence ID" value="QNJ97246.1"/>
    <property type="molecule type" value="Genomic_DNA"/>
</dbReference>
<keyword evidence="3" id="KW-1185">Reference proteome</keyword>
<evidence type="ECO:0000313" key="3">
    <source>
        <dbReference type="Proteomes" id="UP000515514"/>
    </source>
</evidence>
<keyword evidence="1" id="KW-0812">Transmembrane</keyword>
<evidence type="ECO:0000313" key="2">
    <source>
        <dbReference type="EMBL" id="QNJ97246.1"/>
    </source>
</evidence>
<name>A0A7G8PSD0_9FLAO</name>
<keyword evidence="1" id="KW-0472">Membrane</keyword>
<protein>
    <submittedName>
        <fullName evidence="2">Uncharacterized protein</fullName>
    </submittedName>
</protein>
<dbReference type="Proteomes" id="UP000515514">
    <property type="component" value="Chromosome"/>
</dbReference>
<proteinExistence type="predicted"/>
<evidence type="ECO:0000256" key="1">
    <source>
        <dbReference type="SAM" id="Phobius"/>
    </source>
</evidence>
<keyword evidence="1" id="KW-1133">Transmembrane helix</keyword>
<organism evidence="2 3">
    <name type="scientific">Constantimarinum furrinae</name>
    <dbReference type="NCBI Taxonomy" id="2562285"/>
    <lineage>
        <taxon>Bacteria</taxon>
        <taxon>Pseudomonadati</taxon>
        <taxon>Bacteroidota</taxon>
        <taxon>Flavobacteriia</taxon>
        <taxon>Flavobacteriales</taxon>
        <taxon>Flavobacteriaceae</taxon>
        <taxon>Altibacter/Constantimarinum group</taxon>
        <taxon>Constantimarinum</taxon>
    </lineage>
</organism>
<sequence length="117" mass="13643">MKQTKRILHSAKINNNCPECYDTDGLQFTFTQVISENRLYLKMDKKIVEELYCHSCNQQIYPISWTPDIERVYQYHKKKAIPMGLGRNYKTMGYLVLVAVLMIILFGIGAGIFLFLN</sequence>
<dbReference type="AlphaFoldDB" id="A0A7G8PSD0"/>
<feature type="transmembrane region" description="Helical" evidence="1">
    <location>
        <begin position="93"/>
        <end position="116"/>
    </location>
</feature>
<reference evidence="2 3" key="1">
    <citation type="submission" date="2020-04" db="EMBL/GenBank/DDBJ databases">
        <title>Genome sequence of Altibacter aquimarinus strain ALE3EI.</title>
        <authorList>
            <person name="Oh H.-M."/>
            <person name="Jang D."/>
        </authorList>
    </citation>
    <scope>NUCLEOTIDE SEQUENCE [LARGE SCALE GENOMIC DNA]</scope>
    <source>
        <strain evidence="2 3">ALE3EI</strain>
    </source>
</reference>